<organism evidence="6 7">
    <name type="scientific">Funneliformis mosseae</name>
    <name type="common">Endomycorrhizal fungus</name>
    <name type="synonym">Glomus mosseae</name>
    <dbReference type="NCBI Taxonomy" id="27381"/>
    <lineage>
        <taxon>Eukaryota</taxon>
        <taxon>Fungi</taxon>
        <taxon>Fungi incertae sedis</taxon>
        <taxon>Mucoromycota</taxon>
        <taxon>Glomeromycotina</taxon>
        <taxon>Glomeromycetes</taxon>
        <taxon>Glomerales</taxon>
        <taxon>Glomeraceae</taxon>
        <taxon>Funneliformis</taxon>
    </lineage>
</organism>
<dbReference type="InterPro" id="IPR027417">
    <property type="entry name" value="P-loop_NTPase"/>
</dbReference>
<dbReference type="SUPFAM" id="SSF52540">
    <property type="entry name" value="P-loop containing nucleoside triphosphate hydrolases"/>
    <property type="match status" value="1"/>
</dbReference>
<dbReference type="InterPro" id="IPR003593">
    <property type="entry name" value="AAA+_ATPase"/>
</dbReference>
<dbReference type="Gene3D" id="1.10.8.60">
    <property type="match status" value="1"/>
</dbReference>
<proteinExistence type="inferred from homology"/>
<dbReference type="AlphaFoldDB" id="A0A9N8Z9Z5"/>
<feature type="domain" description="AAA+ ATPase" evidence="5">
    <location>
        <begin position="228"/>
        <end position="368"/>
    </location>
</feature>
<comment type="similarity">
    <text evidence="1 4">Belongs to the AAA ATPase family.</text>
</comment>
<keyword evidence="3 4" id="KW-0067">ATP-binding</keyword>
<keyword evidence="7" id="KW-1185">Reference proteome</keyword>
<dbReference type="Proteomes" id="UP000789375">
    <property type="component" value="Unassembled WGS sequence"/>
</dbReference>
<dbReference type="GO" id="GO:0005524">
    <property type="term" value="F:ATP binding"/>
    <property type="evidence" value="ECO:0007669"/>
    <property type="project" value="UniProtKB-KW"/>
</dbReference>
<evidence type="ECO:0000313" key="6">
    <source>
        <dbReference type="EMBL" id="CAG8479355.1"/>
    </source>
</evidence>
<dbReference type="InterPro" id="IPR041569">
    <property type="entry name" value="AAA_lid_3"/>
</dbReference>
<reference evidence="6" key="1">
    <citation type="submission" date="2021-06" db="EMBL/GenBank/DDBJ databases">
        <authorList>
            <person name="Kallberg Y."/>
            <person name="Tangrot J."/>
            <person name="Rosling A."/>
        </authorList>
    </citation>
    <scope>NUCLEOTIDE SEQUENCE</scope>
    <source>
        <strain evidence="6">87-6 pot B 2015</strain>
    </source>
</reference>
<gene>
    <name evidence="6" type="ORF">FMOSSE_LOCUS2931</name>
</gene>
<name>A0A9N8Z9Z5_FUNMO</name>
<dbReference type="PANTHER" id="PTHR23077:SF171">
    <property type="entry name" value="NUCLEAR VALOSIN-CONTAINING PROTEIN-LIKE"/>
    <property type="match status" value="1"/>
</dbReference>
<dbReference type="InterPro" id="IPR003959">
    <property type="entry name" value="ATPase_AAA_core"/>
</dbReference>
<sequence length="435" mass="48348">MGDFLLKPPVPEDVGSARCAISSDIMRKRNLSIGQWVRIDSVSESLYCRAWPISVPAGIIQADNFISKRVKASNLDKLSCSLVPLRVNLQEAKEVIISIKLYDFEDGDQEKRQLYGLGFLWKNGSNFNRVQGCVVSDKRRGLEIMILGTSPNNELFFTNRSQISIVESLQYKDVDNEIDQISSSLKSISLEGFTNNIPGLEEAYDALFEVVVYPLLYPDIIQKLNIECPKGVLLHGPPGVGKTYLVSIIAKACNAKMISIDGPDVFGTYVGESEANLRNKFSQAKRMTIEEDNPIILFIDELDALTPHRVESQSHESRVVAQLLTLMDGMESRGRLVVIATTNRPNAIDPALRRPGRFDREVSIDIPNEKVRQRILQFKTSQMTLGNDVDIGLLSSMTNGYVGADLASLCREAAINAVHRQINCASDNNFAKHEG</sequence>
<dbReference type="FunFam" id="3.40.50.300:FF:000061">
    <property type="entry name" value="ATPase family, AAA domain-containing 2"/>
    <property type="match status" value="1"/>
</dbReference>
<dbReference type="SMART" id="SM00382">
    <property type="entry name" value="AAA"/>
    <property type="match status" value="1"/>
</dbReference>
<keyword evidence="2 4" id="KW-0547">Nucleotide-binding</keyword>
<dbReference type="InterPro" id="IPR003960">
    <property type="entry name" value="ATPase_AAA_CS"/>
</dbReference>
<dbReference type="InterPro" id="IPR050168">
    <property type="entry name" value="AAA_ATPase_domain"/>
</dbReference>
<dbReference type="Pfam" id="PF00004">
    <property type="entry name" value="AAA"/>
    <property type="match status" value="1"/>
</dbReference>
<evidence type="ECO:0000259" key="5">
    <source>
        <dbReference type="SMART" id="SM00382"/>
    </source>
</evidence>
<evidence type="ECO:0000256" key="3">
    <source>
        <dbReference type="ARBA" id="ARBA00022840"/>
    </source>
</evidence>
<protein>
    <submittedName>
        <fullName evidence="6">4201_t:CDS:1</fullName>
    </submittedName>
</protein>
<dbReference type="PANTHER" id="PTHR23077">
    <property type="entry name" value="AAA-FAMILY ATPASE"/>
    <property type="match status" value="1"/>
</dbReference>
<evidence type="ECO:0000256" key="1">
    <source>
        <dbReference type="ARBA" id="ARBA00006914"/>
    </source>
</evidence>
<dbReference type="PROSITE" id="PS00674">
    <property type="entry name" value="AAA"/>
    <property type="match status" value="1"/>
</dbReference>
<dbReference type="EMBL" id="CAJVPP010000403">
    <property type="protein sequence ID" value="CAG8479355.1"/>
    <property type="molecule type" value="Genomic_DNA"/>
</dbReference>
<dbReference type="GO" id="GO:0016887">
    <property type="term" value="F:ATP hydrolysis activity"/>
    <property type="evidence" value="ECO:0007669"/>
    <property type="project" value="InterPro"/>
</dbReference>
<evidence type="ECO:0000256" key="4">
    <source>
        <dbReference type="RuleBase" id="RU003651"/>
    </source>
</evidence>
<dbReference type="Gene3D" id="3.40.50.300">
    <property type="entry name" value="P-loop containing nucleotide triphosphate hydrolases"/>
    <property type="match status" value="1"/>
</dbReference>
<dbReference type="Pfam" id="PF17862">
    <property type="entry name" value="AAA_lid_3"/>
    <property type="match status" value="1"/>
</dbReference>
<evidence type="ECO:0000256" key="2">
    <source>
        <dbReference type="ARBA" id="ARBA00022741"/>
    </source>
</evidence>
<accession>A0A9N8Z9Z5</accession>
<comment type="caution">
    <text evidence="6">The sequence shown here is derived from an EMBL/GenBank/DDBJ whole genome shotgun (WGS) entry which is preliminary data.</text>
</comment>
<evidence type="ECO:0000313" key="7">
    <source>
        <dbReference type="Proteomes" id="UP000789375"/>
    </source>
</evidence>